<protein>
    <submittedName>
        <fullName evidence="1">MBOAT family protein</fullName>
    </submittedName>
</protein>
<accession>A0ACC6FU95</accession>
<sequence length="136" mass="15473">AYILLCWLLTFNCVNIAWVFFRAENVQGAINLLKGMFGGEVVLPKSLESRLGVLRDWGVDFSVLWIENVVKFESSIFMAIFLVAGFVVTLFLRNSYAITTNLTMRFYNTTICALLLTISLFYIGGNAYSAFLYFNF</sequence>
<gene>
    <name evidence="1" type="ORF">NYG90_07650</name>
</gene>
<evidence type="ECO:0000313" key="2">
    <source>
        <dbReference type="Proteomes" id="UP001173802"/>
    </source>
</evidence>
<comment type="caution">
    <text evidence="1">The sequence shown here is derived from an EMBL/GenBank/DDBJ whole genome shotgun (WGS) entry which is preliminary data.</text>
</comment>
<organism evidence="1 2">
    <name type="scientific">Helicobacter zhangjianzhongii</name>
    <dbReference type="NCBI Taxonomy" id="2974574"/>
    <lineage>
        <taxon>Bacteria</taxon>
        <taxon>Pseudomonadati</taxon>
        <taxon>Campylobacterota</taxon>
        <taxon>Epsilonproteobacteria</taxon>
        <taxon>Campylobacterales</taxon>
        <taxon>Helicobacteraceae</taxon>
        <taxon>Helicobacter</taxon>
    </lineage>
</organism>
<keyword evidence="2" id="KW-1185">Reference proteome</keyword>
<evidence type="ECO:0000313" key="1">
    <source>
        <dbReference type="EMBL" id="MDL0082540.1"/>
    </source>
</evidence>
<reference evidence="1 2" key="1">
    <citation type="journal article" date="2023" name="Microorganisms">
        <title>Isolation and Genomic Characteristics of Cat-Borne Campylobacter felis sp. nov. and Sheep-Borne Campylobacter ovis sp. nov.</title>
        <authorList>
            <person name="Wang H."/>
            <person name="Li Y."/>
            <person name="Gu Y."/>
            <person name="Zhou G."/>
            <person name="Chen X."/>
            <person name="Zhang X."/>
            <person name="Shao Z."/>
            <person name="Zhang J."/>
            <person name="Zhang M."/>
        </authorList>
    </citation>
    <scope>NUCLEOTIDE SEQUENCE [LARGE SCALE GENOMIC DNA]</scope>
    <source>
        <strain evidence="1 2">XJK30-2</strain>
    </source>
</reference>
<dbReference type="EMBL" id="JANURN010000007">
    <property type="protein sequence ID" value="MDL0082540.1"/>
    <property type="molecule type" value="Genomic_DNA"/>
</dbReference>
<name>A0ACC6FU95_9HELI</name>
<proteinExistence type="predicted"/>
<feature type="non-terminal residue" evidence="1">
    <location>
        <position position="1"/>
    </location>
</feature>
<dbReference type="Proteomes" id="UP001173802">
    <property type="component" value="Unassembled WGS sequence"/>
</dbReference>